<evidence type="ECO:0000259" key="8">
    <source>
        <dbReference type="PROSITE" id="PS51194"/>
    </source>
</evidence>
<feature type="domain" description="Helicase ATP-binding" evidence="7">
    <location>
        <begin position="42"/>
        <end position="213"/>
    </location>
</feature>
<keyword evidence="2" id="KW-0547">Nucleotide-binding</keyword>
<dbReference type="PROSITE" id="PS51194">
    <property type="entry name" value="HELICASE_CTER"/>
    <property type="match status" value="1"/>
</dbReference>
<evidence type="ECO:0000259" key="9">
    <source>
        <dbReference type="PROSITE" id="PS51195"/>
    </source>
</evidence>
<keyword evidence="6" id="KW-0694">RNA-binding</keyword>
<evidence type="ECO:0000259" key="7">
    <source>
        <dbReference type="PROSITE" id="PS51192"/>
    </source>
</evidence>
<dbReference type="PANTHER" id="PTHR47958">
    <property type="entry name" value="ATP-DEPENDENT RNA HELICASE DBP3"/>
    <property type="match status" value="1"/>
</dbReference>
<dbReference type="InterPro" id="IPR027417">
    <property type="entry name" value="P-loop_NTPase"/>
</dbReference>
<dbReference type="FunFam" id="3.40.50.300:FF:000031">
    <property type="entry name" value="Eukaryotic initiation factor 4A-III"/>
    <property type="match status" value="1"/>
</dbReference>
<evidence type="ECO:0000256" key="6">
    <source>
        <dbReference type="ARBA" id="ARBA00022884"/>
    </source>
</evidence>
<dbReference type="InterPro" id="IPR011545">
    <property type="entry name" value="DEAD/DEAH_box_helicase_dom"/>
</dbReference>
<dbReference type="InterPro" id="IPR001650">
    <property type="entry name" value="Helicase_C-like"/>
</dbReference>
<protein>
    <recommendedName>
        <fullName evidence="1">RNA helicase</fullName>
        <ecNumber evidence="1">3.6.4.13</ecNumber>
    </recommendedName>
</protein>
<dbReference type="SMART" id="SM00490">
    <property type="entry name" value="HELICc"/>
    <property type="match status" value="1"/>
</dbReference>
<dbReference type="InterPro" id="IPR014014">
    <property type="entry name" value="RNA_helicase_DEAD_Q_motif"/>
</dbReference>
<reference evidence="10" key="1">
    <citation type="journal article" date="2020" name="Nature">
        <title>Giant virus diversity and host interactions through global metagenomics.</title>
        <authorList>
            <person name="Schulz F."/>
            <person name="Roux S."/>
            <person name="Paez-Espino D."/>
            <person name="Jungbluth S."/>
            <person name="Walsh D.A."/>
            <person name="Denef V.J."/>
            <person name="McMahon K.D."/>
            <person name="Konstantinidis K.T."/>
            <person name="Eloe-Fadrosh E.A."/>
            <person name="Kyrpides N.C."/>
            <person name="Woyke T."/>
        </authorList>
    </citation>
    <scope>NUCLEOTIDE SEQUENCE</scope>
    <source>
        <strain evidence="10">GVMAG-M-3300023184-77</strain>
    </source>
</reference>
<name>A0A6C0IDX2_9ZZZZ</name>
<evidence type="ECO:0000256" key="4">
    <source>
        <dbReference type="ARBA" id="ARBA00022806"/>
    </source>
</evidence>
<dbReference type="EC" id="3.6.4.13" evidence="1"/>
<dbReference type="AlphaFoldDB" id="A0A6C0IDX2"/>
<dbReference type="GO" id="GO:0003724">
    <property type="term" value="F:RNA helicase activity"/>
    <property type="evidence" value="ECO:0007669"/>
    <property type="project" value="UniProtKB-EC"/>
</dbReference>
<feature type="domain" description="DEAD-box RNA helicase Q" evidence="9">
    <location>
        <begin position="11"/>
        <end position="39"/>
    </location>
</feature>
<sequence length="387" mass="43786">MASPSNLKTYETFDEMGLNDSLLRGIYSYGYERPSKIQQLAIVPIKEGNDILAQAQSGTGKSCSFIVGSMSVIDVSLQKLQVMVLVPTQELAKQIYEVAKSLGSYLPVSCYSATGGTPIREDMKAIDNGVQFIVGTPGRIFDLINRKVLRTDNIRSLIMDEADQMLEDRFYKQVMCILEMGFPKTTKVALFSATMPKEVIEVADKLLQNPVRILVPPEEVTLDGIKQYCVVLEKEEWKYDVLCDIYKQLNINQAIIYCNKRQRAEWLAEKLSADGYPLSCIHGEMENDERRRRMQEFRSGTIRVLISTDLLARGIDVQQVSLVINFELPMNRENYIHRIGRSGRYGRKGVAINLISSSDTKNRTEIETHYSTKMIDLPDDLSGIVLI</sequence>
<evidence type="ECO:0000256" key="2">
    <source>
        <dbReference type="ARBA" id="ARBA00022741"/>
    </source>
</evidence>
<dbReference type="PROSITE" id="PS51195">
    <property type="entry name" value="Q_MOTIF"/>
    <property type="match status" value="1"/>
</dbReference>
<proteinExistence type="predicted"/>
<dbReference type="SMART" id="SM00487">
    <property type="entry name" value="DEXDc"/>
    <property type="match status" value="1"/>
</dbReference>
<dbReference type="Pfam" id="PF00270">
    <property type="entry name" value="DEAD"/>
    <property type="match status" value="1"/>
</dbReference>
<dbReference type="PROSITE" id="PS51192">
    <property type="entry name" value="HELICASE_ATP_BIND_1"/>
    <property type="match status" value="1"/>
</dbReference>
<dbReference type="GO" id="GO:0005524">
    <property type="term" value="F:ATP binding"/>
    <property type="evidence" value="ECO:0007669"/>
    <property type="project" value="UniProtKB-KW"/>
</dbReference>
<dbReference type="GO" id="GO:0003723">
    <property type="term" value="F:RNA binding"/>
    <property type="evidence" value="ECO:0007669"/>
    <property type="project" value="UniProtKB-KW"/>
</dbReference>
<evidence type="ECO:0000256" key="1">
    <source>
        <dbReference type="ARBA" id="ARBA00012552"/>
    </source>
</evidence>
<dbReference type="InterPro" id="IPR014001">
    <property type="entry name" value="Helicase_ATP-bd"/>
</dbReference>
<dbReference type="Pfam" id="PF00271">
    <property type="entry name" value="Helicase_C"/>
    <property type="match status" value="1"/>
</dbReference>
<accession>A0A6C0IDX2</accession>
<dbReference type="EMBL" id="MN740165">
    <property type="protein sequence ID" value="QHT91308.1"/>
    <property type="molecule type" value="Genomic_DNA"/>
</dbReference>
<evidence type="ECO:0000256" key="3">
    <source>
        <dbReference type="ARBA" id="ARBA00022801"/>
    </source>
</evidence>
<organism evidence="10">
    <name type="scientific">viral metagenome</name>
    <dbReference type="NCBI Taxonomy" id="1070528"/>
    <lineage>
        <taxon>unclassified sequences</taxon>
        <taxon>metagenomes</taxon>
        <taxon>organismal metagenomes</taxon>
    </lineage>
</organism>
<evidence type="ECO:0000256" key="5">
    <source>
        <dbReference type="ARBA" id="ARBA00022840"/>
    </source>
</evidence>
<keyword evidence="5" id="KW-0067">ATP-binding</keyword>
<dbReference type="SUPFAM" id="SSF52540">
    <property type="entry name" value="P-loop containing nucleoside triphosphate hydrolases"/>
    <property type="match status" value="1"/>
</dbReference>
<dbReference type="CDD" id="cd18787">
    <property type="entry name" value="SF2_C_DEAD"/>
    <property type="match status" value="1"/>
</dbReference>
<dbReference type="Gene3D" id="3.40.50.300">
    <property type="entry name" value="P-loop containing nucleotide triphosphate hydrolases"/>
    <property type="match status" value="2"/>
</dbReference>
<keyword evidence="3" id="KW-0378">Hydrolase</keyword>
<feature type="domain" description="Helicase C-terminal" evidence="8">
    <location>
        <begin position="224"/>
        <end position="385"/>
    </location>
</feature>
<evidence type="ECO:0000313" key="10">
    <source>
        <dbReference type="EMBL" id="QHT91308.1"/>
    </source>
</evidence>
<dbReference type="GO" id="GO:0016787">
    <property type="term" value="F:hydrolase activity"/>
    <property type="evidence" value="ECO:0007669"/>
    <property type="project" value="UniProtKB-KW"/>
</dbReference>
<keyword evidence="4" id="KW-0347">Helicase</keyword>